<dbReference type="HAMAP" id="MF_00113">
    <property type="entry name" value="QueA"/>
    <property type="match status" value="1"/>
</dbReference>
<name>A0ABU3BSH2_9BACT</name>
<dbReference type="GO" id="GO:0051075">
    <property type="term" value="F:S-adenosylmethionine:tRNA ribosyltransferase-isomerase activity"/>
    <property type="evidence" value="ECO:0007669"/>
    <property type="project" value="UniProtKB-EC"/>
</dbReference>
<evidence type="ECO:0000256" key="3">
    <source>
        <dbReference type="ARBA" id="ARBA00022691"/>
    </source>
</evidence>
<comment type="caution">
    <text evidence="6">The sequence shown here is derived from an EMBL/GenBank/DDBJ whole genome shotgun (WGS) entry which is preliminary data.</text>
</comment>
<keyword evidence="4 5" id="KW-0671">Queuosine biosynthesis</keyword>
<keyword evidence="6" id="KW-0328">Glycosyltransferase</keyword>
<dbReference type="InterPro" id="IPR042119">
    <property type="entry name" value="QueA_dom2"/>
</dbReference>
<comment type="pathway">
    <text evidence="5">tRNA modification; tRNA-queuosine biosynthesis.</text>
</comment>
<evidence type="ECO:0000256" key="4">
    <source>
        <dbReference type="ARBA" id="ARBA00022785"/>
    </source>
</evidence>
<dbReference type="RefSeq" id="WP_311663845.1">
    <property type="nucleotide sequence ID" value="NZ_JAVRHT010000023.1"/>
</dbReference>
<keyword evidence="1 5" id="KW-0963">Cytoplasm</keyword>
<comment type="subcellular location">
    <subcellularLocation>
        <location evidence="5">Cytoplasm</location>
    </subcellularLocation>
</comment>
<dbReference type="Gene3D" id="2.40.10.240">
    <property type="entry name" value="QueA-like"/>
    <property type="match status" value="1"/>
</dbReference>
<dbReference type="EC" id="2.4.99.17" evidence="5"/>
<comment type="catalytic activity">
    <reaction evidence="5">
        <text>7-aminomethyl-7-carbaguanosine(34) in tRNA + S-adenosyl-L-methionine = epoxyqueuosine(34) in tRNA + adenine + L-methionine + 2 H(+)</text>
        <dbReference type="Rhea" id="RHEA:32155"/>
        <dbReference type="Rhea" id="RHEA-COMP:10342"/>
        <dbReference type="Rhea" id="RHEA-COMP:18582"/>
        <dbReference type="ChEBI" id="CHEBI:15378"/>
        <dbReference type="ChEBI" id="CHEBI:16708"/>
        <dbReference type="ChEBI" id="CHEBI:57844"/>
        <dbReference type="ChEBI" id="CHEBI:59789"/>
        <dbReference type="ChEBI" id="CHEBI:82833"/>
        <dbReference type="ChEBI" id="CHEBI:194443"/>
        <dbReference type="EC" id="2.4.99.17"/>
    </reaction>
</comment>
<dbReference type="EMBL" id="JAVRHT010000023">
    <property type="protein sequence ID" value="MDT0632180.1"/>
    <property type="molecule type" value="Genomic_DNA"/>
</dbReference>
<protein>
    <recommendedName>
        <fullName evidence="5">S-adenosylmethionine:tRNA ribosyltransferase-isomerase</fullName>
        <ecNumber evidence="5">2.4.99.17</ecNumber>
    </recommendedName>
    <alternativeName>
        <fullName evidence="5">Queuosine biosynthesis protein QueA</fullName>
    </alternativeName>
</protein>
<reference evidence="6 7" key="1">
    <citation type="submission" date="2023-09" db="EMBL/GenBank/DDBJ databases">
        <authorList>
            <person name="Rey-Velasco X."/>
        </authorList>
    </citation>
    <scope>NUCLEOTIDE SEQUENCE [LARGE SCALE GENOMIC DNA]</scope>
    <source>
        <strain evidence="6 7">F394</strain>
    </source>
</reference>
<dbReference type="NCBIfam" id="NF001140">
    <property type="entry name" value="PRK00147.1"/>
    <property type="match status" value="1"/>
</dbReference>
<dbReference type="Gene3D" id="3.40.1780.10">
    <property type="entry name" value="QueA-like"/>
    <property type="match status" value="2"/>
</dbReference>
<evidence type="ECO:0000313" key="6">
    <source>
        <dbReference type="EMBL" id="MDT0632180.1"/>
    </source>
</evidence>
<gene>
    <name evidence="5 6" type="primary">queA</name>
    <name evidence="6" type="ORF">RM540_10530</name>
</gene>
<dbReference type="Proteomes" id="UP001267426">
    <property type="component" value="Unassembled WGS sequence"/>
</dbReference>
<evidence type="ECO:0000256" key="1">
    <source>
        <dbReference type="ARBA" id="ARBA00022490"/>
    </source>
</evidence>
<dbReference type="Pfam" id="PF02547">
    <property type="entry name" value="Queuosine_synth"/>
    <property type="match status" value="1"/>
</dbReference>
<keyword evidence="7" id="KW-1185">Reference proteome</keyword>
<accession>A0ABU3BSH2</accession>
<evidence type="ECO:0000256" key="5">
    <source>
        <dbReference type="HAMAP-Rule" id="MF_00113"/>
    </source>
</evidence>
<proteinExistence type="inferred from homology"/>
<evidence type="ECO:0000313" key="7">
    <source>
        <dbReference type="Proteomes" id="UP001267426"/>
    </source>
</evidence>
<comment type="similarity">
    <text evidence="5">Belongs to the QueA family.</text>
</comment>
<keyword evidence="2 5" id="KW-0808">Transferase</keyword>
<dbReference type="NCBIfam" id="TIGR00113">
    <property type="entry name" value="queA"/>
    <property type="match status" value="1"/>
</dbReference>
<dbReference type="InterPro" id="IPR036100">
    <property type="entry name" value="QueA_sf"/>
</dbReference>
<comment type="subunit">
    <text evidence="5">Monomer.</text>
</comment>
<dbReference type="InterPro" id="IPR042118">
    <property type="entry name" value="QueA_dom1"/>
</dbReference>
<dbReference type="PANTHER" id="PTHR30307">
    <property type="entry name" value="S-ADENOSYLMETHIONINE:TRNA RIBOSYLTRANSFERASE-ISOMERASE"/>
    <property type="match status" value="1"/>
</dbReference>
<dbReference type="PANTHER" id="PTHR30307:SF0">
    <property type="entry name" value="S-ADENOSYLMETHIONINE:TRNA RIBOSYLTRANSFERASE-ISOMERASE"/>
    <property type="match status" value="1"/>
</dbReference>
<dbReference type="SUPFAM" id="SSF111337">
    <property type="entry name" value="QueA-like"/>
    <property type="match status" value="1"/>
</dbReference>
<comment type="function">
    <text evidence="5">Transfers and isomerizes the ribose moiety from AdoMet to the 7-aminomethyl group of 7-deazaguanine (preQ1-tRNA) to give epoxyqueuosine (oQ-tRNA).</text>
</comment>
<organism evidence="6 7">
    <name type="scientific">Rubrivirga litoralis</name>
    <dbReference type="NCBI Taxonomy" id="3075598"/>
    <lineage>
        <taxon>Bacteria</taxon>
        <taxon>Pseudomonadati</taxon>
        <taxon>Rhodothermota</taxon>
        <taxon>Rhodothermia</taxon>
        <taxon>Rhodothermales</taxon>
        <taxon>Rubricoccaceae</taxon>
        <taxon>Rubrivirga</taxon>
    </lineage>
</organism>
<sequence length="352" mass="37631">MTDHDLDAYDFALPDALVAQRPADRRDGSRMLVLDRATGAVADRRFADLPALVRPGDAVVVNNTRVVPARLVGRRPTGGRAELFLVGRGGDGTWEALARPGRRLREGARVLFDSGLGAEVVAVDAETGRRRVRFTEGGAAFPDAAAEDAALDAAGQLPLPQYVDREPDAADRERYQTVFARERGAVAAPTAGLHFTPAVLDRLRAGGAAVHEVTLHVGYGTFEPVHVDDLRAHRVAAETVRVTAATADALNDVRAAGGRVFAVGTTTVRALESAAGADGRLAAFSGPTDLTVTPGYRFRAIDALLTNFHLPRSSLLVLTAAFGGREHVLGAYRHAVEERYRFYSYGDCMVVL</sequence>
<dbReference type="InterPro" id="IPR003699">
    <property type="entry name" value="QueA"/>
</dbReference>
<evidence type="ECO:0000256" key="2">
    <source>
        <dbReference type="ARBA" id="ARBA00022679"/>
    </source>
</evidence>
<keyword evidence="3 5" id="KW-0949">S-adenosyl-L-methionine</keyword>